<gene>
    <name evidence="3" type="ORF">SZ25_00347</name>
</gene>
<feature type="domain" description="DUF4158" evidence="2">
    <location>
        <begin position="6"/>
        <end position="167"/>
    </location>
</feature>
<reference evidence="3 4" key="1">
    <citation type="submission" date="2015-02" db="EMBL/GenBank/DDBJ databases">
        <title>Single cell genomics of a rare environmental alphaproteobacterium provides unique insights into Rickettsiaceae evolution.</title>
        <authorList>
            <person name="Martijn J."/>
            <person name="Schulz F."/>
            <person name="Zaremba-Niedzwiedzka K."/>
            <person name="Viklund J."/>
            <person name="Stepanauskas R."/>
            <person name="Andersson S.G.E."/>
            <person name="Horn M."/>
            <person name="Guy L."/>
            <person name="Ettema T.J.G."/>
        </authorList>
    </citation>
    <scope>NUCLEOTIDE SEQUENCE [LARGE SCALE GENOMIC DNA]</scope>
    <source>
        <strain evidence="3 4">SCGC AAA041-L04</strain>
    </source>
</reference>
<dbReference type="InterPro" id="IPR025296">
    <property type="entry name" value="DUF4158"/>
</dbReference>
<keyword evidence="4" id="KW-1185">Reference proteome</keyword>
<dbReference type="EMBL" id="JYHA01000056">
    <property type="protein sequence ID" value="KKB96561.1"/>
    <property type="molecule type" value="Genomic_DNA"/>
</dbReference>
<dbReference type="Proteomes" id="UP000033358">
    <property type="component" value="Unassembled WGS sequence"/>
</dbReference>
<feature type="domain" description="Tn3 transposase DDE" evidence="1">
    <location>
        <begin position="596"/>
        <end position="862"/>
    </location>
</feature>
<protein>
    <submittedName>
        <fullName evidence="3">Tn3 transposase DDE domain protein</fullName>
    </submittedName>
</protein>
<dbReference type="GO" id="GO:0004803">
    <property type="term" value="F:transposase activity"/>
    <property type="evidence" value="ECO:0007669"/>
    <property type="project" value="InterPro"/>
</dbReference>
<dbReference type="AlphaFoldDB" id="A0A0F5MPE1"/>
<name>A0A0F5MPE1_9RICK</name>
<comment type="caution">
    <text evidence="3">The sequence shown here is derived from an EMBL/GenBank/DDBJ whole genome shotgun (WGS) entry which is preliminary data.</text>
</comment>
<organism evidence="3 4">
    <name type="scientific">Candidatus Arcanibacter lacustris</name>
    <dbReference type="NCBI Taxonomy" id="1607817"/>
    <lineage>
        <taxon>Bacteria</taxon>
        <taxon>Pseudomonadati</taxon>
        <taxon>Pseudomonadota</taxon>
        <taxon>Alphaproteobacteria</taxon>
        <taxon>Rickettsiales</taxon>
        <taxon>Candidatus Arcanibacter</taxon>
    </lineage>
</organism>
<dbReference type="InterPro" id="IPR002513">
    <property type="entry name" value="Tn3_Tnp_DDE_dom"/>
</dbReference>
<dbReference type="Pfam" id="PF01526">
    <property type="entry name" value="DDE_Tnp_Tn3"/>
    <property type="match status" value="1"/>
</dbReference>
<evidence type="ECO:0000313" key="3">
    <source>
        <dbReference type="EMBL" id="KKB96561.1"/>
    </source>
</evidence>
<dbReference type="GO" id="GO:0006313">
    <property type="term" value="P:DNA transposition"/>
    <property type="evidence" value="ECO:0007669"/>
    <property type="project" value="InterPro"/>
</dbReference>
<accession>A0A0F5MPE1</accession>
<proteinExistence type="predicted"/>
<evidence type="ECO:0000259" key="2">
    <source>
        <dbReference type="Pfam" id="PF13700"/>
    </source>
</evidence>
<feature type="non-terminal residue" evidence="3">
    <location>
        <position position="863"/>
    </location>
</feature>
<dbReference type="Pfam" id="PF13700">
    <property type="entry name" value="DUF4158"/>
    <property type="match status" value="1"/>
</dbReference>
<evidence type="ECO:0000259" key="1">
    <source>
        <dbReference type="Pfam" id="PF01526"/>
    </source>
</evidence>
<evidence type="ECO:0000313" key="4">
    <source>
        <dbReference type="Proteomes" id="UP000033358"/>
    </source>
</evidence>
<sequence>MARLRILSLDEIKSLYQIPKLENDERQFIFELDEEDKNYINTIDNISVKINYVLNLGYLKTSGYFFSFSFQSAKEDVKFIIKTYFPDSKFPMKQISKRQNYTNRDTILKKNNLTLCSKDFENTLSTYLKSLVKQHAVPKYLFDSLLEYCHKNKVIRPRYTTLQDLVSVSLANEKNRINNKLYTLISAPLRNALENLLKKDDLFYKLTFVKKDQKNFTTSEIRLTVEKHKLLAGIYPDAVKIIKQLDISEQNILYYAQIAAQYTIYGLRGLKQRNLMRLYLLCYAYYRFLKINDHLAASFVYRVNGYIDGEDIYQKEAIYQAQIADKENRGVAADILSLNINKKIQDHEIRDKAFLIMPKNKFRQFIQRIKKPHLGPDYYRWHYYKNSASAIKQNIRPSFKALDFQSKYADLNKAINFMKTHFDSNKSFSDYKFDDIPIQFIDKKMRRHIIIKCKNNNKKIKSINPNAYEFMLYSYIEKYLKSGAVTIKDSISYRSLDDELLAKDYWSREKKAILKNIENQLVCTDIIEILKNLEELLSRRYHEVNKRINSKDNNKIQIKYDKKGNFIDWKLPYKKLDDGVNNPYYDSMEISTISQIIRMTNHHTGFMKQFTHILPSYSKNQADESAISACIVAKATGSDIYRMKDISDIKESSLISSYNNFIRFKTLTSASDAVINYVTKLSIFDEYTLADYGIHASIDGQKLETKYNTIKARHSSKYYGLGQGVSAYTLFANCLPLSTKIIGANEHESHYLLDILKSNTSDVEIFAISGDMHSINRVNFILLYIFGYRFMPRFTHLDQKAQKNMVSFENPDNFKDYIIKPSSQINKALIMKEADNILRIFATLALKENSQNNVVRKLSSYKS</sequence>